<evidence type="ECO:0000313" key="11">
    <source>
        <dbReference type="RefSeq" id="XP_022134788.1"/>
    </source>
</evidence>
<keyword evidence="10" id="KW-1185">Reference proteome</keyword>
<proteinExistence type="inferred from homology"/>
<name>A0A6J1C307_MOMCH</name>
<dbReference type="GO" id="GO:0004497">
    <property type="term" value="F:monooxygenase activity"/>
    <property type="evidence" value="ECO:0007669"/>
    <property type="project" value="UniProtKB-KW"/>
</dbReference>
<evidence type="ECO:0000256" key="6">
    <source>
        <dbReference type="ARBA" id="ARBA00023002"/>
    </source>
</evidence>
<evidence type="ECO:0000256" key="2">
    <source>
        <dbReference type="ARBA" id="ARBA00004370"/>
    </source>
</evidence>
<dbReference type="Proteomes" id="UP000504603">
    <property type="component" value="Unplaced"/>
</dbReference>
<dbReference type="GO" id="GO:0016125">
    <property type="term" value="P:sterol metabolic process"/>
    <property type="evidence" value="ECO:0007669"/>
    <property type="project" value="TreeGrafter"/>
</dbReference>
<gene>
    <name evidence="11" type="primary">LOC111006973</name>
</gene>
<dbReference type="SUPFAM" id="SSF48264">
    <property type="entry name" value="Cytochrome P450"/>
    <property type="match status" value="1"/>
</dbReference>
<keyword evidence="8" id="KW-0503">Monooxygenase</keyword>
<dbReference type="KEGG" id="mcha:111006973"/>
<dbReference type="GO" id="GO:0020037">
    <property type="term" value="F:heme binding"/>
    <property type="evidence" value="ECO:0007669"/>
    <property type="project" value="InterPro"/>
</dbReference>
<dbReference type="PANTHER" id="PTHR24286">
    <property type="entry name" value="CYTOCHROME P450 26"/>
    <property type="match status" value="1"/>
</dbReference>
<keyword evidence="4" id="KW-0349">Heme</keyword>
<comment type="subcellular location">
    <subcellularLocation>
        <location evidence="2">Membrane</location>
    </subcellularLocation>
</comment>
<accession>A0A6J1C307</accession>
<comment type="cofactor">
    <cofactor evidence="1">
        <name>heme</name>
        <dbReference type="ChEBI" id="CHEBI:30413"/>
    </cofactor>
</comment>
<dbReference type="RefSeq" id="XP_022134788.1">
    <property type="nucleotide sequence ID" value="XM_022279096.1"/>
</dbReference>
<evidence type="ECO:0000256" key="4">
    <source>
        <dbReference type="ARBA" id="ARBA00022617"/>
    </source>
</evidence>
<evidence type="ECO:0000256" key="9">
    <source>
        <dbReference type="ARBA" id="ARBA00023136"/>
    </source>
</evidence>
<dbReference type="Gene3D" id="1.10.630.10">
    <property type="entry name" value="Cytochrome P450"/>
    <property type="match status" value="1"/>
</dbReference>
<evidence type="ECO:0000256" key="1">
    <source>
        <dbReference type="ARBA" id="ARBA00001971"/>
    </source>
</evidence>
<evidence type="ECO:0000313" key="10">
    <source>
        <dbReference type="Proteomes" id="UP000504603"/>
    </source>
</evidence>
<evidence type="ECO:0000256" key="8">
    <source>
        <dbReference type="ARBA" id="ARBA00023033"/>
    </source>
</evidence>
<keyword evidence="9" id="KW-0472">Membrane</keyword>
<reference evidence="11" key="1">
    <citation type="submission" date="2025-08" db="UniProtKB">
        <authorList>
            <consortium name="RefSeq"/>
        </authorList>
    </citation>
    <scope>IDENTIFICATION</scope>
    <source>
        <strain evidence="11">OHB3-1</strain>
    </source>
</reference>
<keyword evidence="6" id="KW-0560">Oxidoreductase</keyword>
<evidence type="ECO:0000256" key="5">
    <source>
        <dbReference type="ARBA" id="ARBA00022723"/>
    </source>
</evidence>
<dbReference type="GO" id="GO:0016705">
    <property type="term" value="F:oxidoreductase activity, acting on paired donors, with incorporation or reduction of molecular oxygen"/>
    <property type="evidence" value="ECO:0007669"/>
    <property type="project" value="InterPro"/>
</dbReference>
<evidence type="ECO:0000256" key="7">
    <source>
        <dbReference type="ARBA" id="ARBA00023004"/>
    </source>
</evidence>
<sequence length="185" mass="20796">MENLFLSLLILLVSFPCVAVLILFYRHRAQFAYPNTPPGSIGYPIIGETLEMVAHEQKGQPENFIFGRVARHKTEVFTTSVLGEPTAAFCTAAGNKLLFSNEQKLVTPWWPESANKVFPSTIKINTNDEAKRTKSLLPQFIKPEALQRYVGVMDTIAHNHFASSWENKNEIVVASTVKEYALQNL</sequence>
<evidence type="ECO:0000256" key="3">
    <source>
        <dbReference type="ARBA" id="ARBA00010617"/>
    </source>
</evidence>
<dbReference type="PANTHER" id="PTHR24286:SF349">
    <property type="entry name" value="CYTOCHROME P450 716A1-RELATED"/>
    <property type="match status" value="1"/>
</dbReference>
<dbReference type="InterPro" id="IPR036396">
    <property type="entry name" value="Cyt_P450_sf"/>
</dbReference>
<dbReference type="OrthoDB" id="1372046at2759"/>
<organism evidence="10 11">
    <name type="scientific">Momordica charantia</name>
    <name type="common">Bitter gourd</name>
    <name type="synonym">Balsam pear</name>
    <dbReference type="NCBI Taxonomy" id="3673"/>
    <lineage>
        <taxon>Eukaryota</taxon>
        <taxon>Viridiplantae</taxon>
        <taxon>Streptophyta</taxon>
        <taxon>Embryophyta</taxon>
        <taxon>Tracheophyta</taxon>
        <taxon>Spermatophyta</taxon>
        <taxon>Magnoliopsida</taxon>
        <taxon>eudicotyledons</taxon>
        <taxon>Gunneridae</taxon>
        <taxon>Pentapetalae</taxon>
        <taxon>rosids</taxon>
        <taxon>fabids</taxon>
        <taxon>Cucurbitales</taxon>
        <taxon>Cucurbitaceae</taxon>
        <taxon>Momordiceae</taxon>
        <taxon>Momordica</taxon>
    </lineage>
</organism>
<dbReference type="AlphaFoldDB" id="A0A6J1C307"/>
<keyword evidence="5" id="KW-0479">Metal-binding</keyword>
<keyword evidence="7" id="KW-0408">Iron</keyword>
<dbReference type="GeneID" id="111006973"/>
<comment type="similarity">
    <text evidence="3">Belongs to the cytochrome P450 family.</text>
</comment>
<dbReference type="GO" id="GO:0016020">
    <property type="term" value="C:membrane"/>
    <property type="evidence" value="ECO:0007669"/>
    <property type="project" value="UniProtKB-SubCell"/>
</dbReference>
<dbReference type="GO" id="GO:0005506">
    <property type="term" value="F:iron ion binding"/>
    <property type="evidence" value="ECO:0007669"/>
    <property type="project" value="InterPro"/>
</dbReference>
<protein>
    <submittedName>
        <fullName evidence="11">Beta-amyrin 28-oxidase-like</fullName>
    </submittedName>
</protein>